<keyword evidence="3" id="KW-1185">Reference proteome</keyword>
<keyword evidence="1" id="KW-0812">Transmembrane</keyword>
<protein>
    <submittedName>
        <fullName evidence="2">Uncharacterized protein</fullName>
    </submittedName>
</protein>
<keyword evidence="1" id="KW-0472">Membrane</keyword>
<evidence type="ECO:0000256" key="1">
    <source>
        <dbReference type="SAM" id="Phobius"/>
    </source>
</evidence>
<reference evidence="2" key="1">
    <citation type="submission" date="2023-06" db="EMBL/GenBank/DDBJ databases">
        <authorList>
            <consortium name="Lawrence Berkeley National Laboratory"/>
            <person name="Ahrendt S."/>
            <person name="Sahu N."/>
            <person name="Indic B."/>
            <person name="Wong-Bajracharya J."/>
            <person name="Merenyi Z."/>
            <person name="Ke H.-M."/>
            <person name="Monk M."/>
            <person name="Kocsube S."/>
            <person name="Drula E."/>
            <person name="Lipzen A."/>
            <person name="Balint B."/>
            <person name="Henrissat B."/>
            <person name="Andreopoulos B."/>
            <person name="Martin F.M."/>
            <person name="Harder C.B."/>
            <person name="Rigling D."/>
            <person name="Ford K.L."/>
            <person name="Foster G.D."/>
            <person name="Pangilinan J."/>
            <person name="Papanicolaou A."/>
            <person name="Barry K."/>
            <person name="LaButti K."/>
            <person name="Viragh M."/>
            <person name="Koriabine M."/>
            <person name="Yan M."/>
            <person name="Riley R."/>
            <person name="Champramary S."/>
            <person name="Plett K.L."/>
            <person name="Tsai I.J."/>
            <person name="Slot J."/>
            <person name="Sipos G."/>
            <person name="Plett J."/>
            <person name="Nagy L.G."/>
            <person name="Grigoriev I.V."/>
        </authorList>
    </citation>
    <scope>NUCLEOTIDE SEQUENCE</scope>
    <source>
        <strain evidence="2">FPL87.14</strain>
    </source>
</reference>
<sequence length="528" mass="59303">MSCILAIDVPADQYPLPPSRLLVSVGGDTSDTAARHGTHLTTGLTVLGSFLVISVIIVAICTTLARRQRRLSQQQQRRSSTNSFAWIMDLFPTPPPLQEPPTTFVFPHMNGKLDKHGDFETEEIDLTVETHKADWFVELCEHYSLPSYGTKPVQWDCLVKFSQAGMANLFTPTRISHKGIRNGGVTKRKLPKRVHCILQAGLLTTTTLPVIFATERSKDTHSQIIVDRILPWSQARTLLEKIALEMAATNLRHTHLPEQKASGTYVGVQQMDPFENPSFAQRVTSIIEECLAVYRGSSIDAVIEPLPPSFSESPYPSMDLDTACLGLTTASTDIFPSDAVSAFVPEVSERASVISFNDAPGRALQCTLTFADGTKMTVYKHEVPPTQPFCYTTDLQHLIQSWDDGSADWALPPDHPIIIHGRPIPIKLWGELYRFNKMANTSGTPEAFWAIFSDSQGQHLKFSHVMRILKEKHQQEDDNVAKEAKRVFDKEFINQFGYKKEGRWVRMTRHSDIAKTYRKKIRVEVEST</sequence>
<dbReference type="Proteomes" id="UP001175226">
    <property type="component" value="Unassembled WGS sequence"/>
</dbReference>
<evidence type="ECO:0000313" key="3">
    <source>
        <dbReference type="Proteomes" id="UP001175226"/>
    </source>
</evidence>
<accession>A0AA39MFJ2</accession>
<evidence type="ECO:0000313" key="2">
    <source>
        <dbReference type="EMBL" id="KAK0432392.1"/>
    </source>
</evidence>
<keyword evidence="1" id="KW-1133">Transmembrane helix</keyword>
<gene>
    <name evidence="2" type="ORF">EV421DRAFT_1742360</name>
</gene>
<organism evidence="2 3">
    <name type="scientific">Armillaria borealis</name>
    <dbReference type="NCBI Taxonomy" id="47425"/>
    <lineage>
        <taxon>Eukaryota</taxon>
        <taxon>Fungi</taxon>
        <taxon>Dikarya</taxon>
        <taxon>Basidiomycota</taxon>
        <taxon>Agaricomycotina</taxon>
        <taxon>Agaricomycetes</taxon>
        <taxon>Agaricomycetidae</taxon>
        <taxon>Agaricales</taxon>
        <taxon>Marasmiineae</taxon>
        <taxon>Physalacriaceae</taxon>
        <taxon>Armillaria</taxon>
    </lineage>
</organism>
<dbReference type="EMBL" id="JAUEPT010000095">
    <property type="protein sequence ID" value="KAK0432392.1"/>
    <property type="molecule type" value="Genomic_DNA"/>
</dbReference>
<name>A0AA39MFJ2_9AGAR</name>
<dbReference type="AlphaFoldDB" id="A0AA39MFJ2"/>
<comment type="caution">
    <text evidence="2">The sequence shown here is derived from an EMBL/GenBank/DDBJ whole genome shotgun (WGS) entry which is preliminary data.</text>
</comment>
<feature type="transmembrane region" description="Helical" evidence="1">
    <location>
        <begin position="44"/>
        <end position="65"/>
    </location>
</feature>
<proteinExistence type="predicted"/>